<comment type="caution">
    <text evidence="2">The sequence shown here is derived from an EMBL/GenBank/DDBJ whole genome shotgun (WGS) entry which is preliminary data.</text>
</comment>
<feature type="compositionally biased region" description="Basic and acidic residues" evidence="1">
    <location>
        <begin position="209"/>
        <end position="220"/>
    </location>
</feature>
<feature type="region of interest" description="Disordered" evidence="1">
    <location>
        <begin position="1"/>
        <end position="220"/>
    </location>
</feature>
<evidence type="ECO:0000313" key="3">
    <source>
        <dbReference type="Proteomes" id="UP000654075"/>
    </source>
</evidence>
<dbReference type="OrthoDB" id="10577279at2759"/>
<accession>A0A813FTK8</accession>
<organism evidence="2 3">
    <name type="scientific">Polarella glacialis</name>
    <name type="common">Dinoflagellate</name>
    <dbReference type="NCBI Taxonomy" id="89957"/>
    <lineage>
        <taxon>Eukaryota</taxon>
        <taxon>Sar</taxon>
        <taxon>Alveolata</taxon>
        <taxon>Dinophyceae</taxon>
        <taxon>Suessiales</taxon>
        <taxon>Suessiaceae</taxon>
        <taxon>Polarella</taxon>
    </lineage>
</organism>
<evidence type="ECO:0000313" key="2">
    <source>
        <dbReference type="EMBL" id="CAE8616086.1"/>
    </source>
</evidence>
<keyword evidence="3" id="KW-1185">Reference proteome</keyword>
<reference evidence="2" key="1">
    <citation type="submission" date="2021-02" db="EMBL/GenBank/DDBJ databases">
        <authorList>
            <person name="Dougan E. K."/>
            <person name="Rhodes N."/>
            <person name="Thang M."/>
            <person name="Chan C."/>
        </authorList>
    </citation>
    <scope>NUCLEOTIDE SEQUENCE</scope>
</reference>
<proteinExistence type="predicted"/>
<name>A0A813FTK8_POLGL</name>
<protein>
    <submittedName>
        <fullName evidence="2">Uncharacterized protein</fullName>
    </submittedName>
</protein>
<gene>
    <name evidence="2" type="ORF">PGLA1383_LOCUS33791</name>
</gene>
<dbReference type="Proteomes" id="UP000654075">
    <property type="component" value="Unassembled WGS sequence"/>
</dbReference>
<evidence type="ECO:0000256" key="1">
    <source>
        <dbReference type="SAM" id="MobiDB-lite"/>
    </source>
</evidence>
<sequence length="220" mass="22855">SGASSAARHGASAGTGGSEEWPSTQARAVRNLRDPDYDDEKGVWAQGNTLPLKKKPGRVGAPLGVPAPQPRRSPDLVDPWQGQAAAPPSLPPAGLQGEPGEAWLQGLGGLPSIHGSLLSGPQGAGLGEGRAPSRIAAGTPTPREEDVLDHATRQHHGFPPGRHADWAPPASAAGERGSELGPVRDARSGPHHEVRHPQQDGRALGGIRGRPDLSDVYHRH</sequence>
<feature type="non-terminal residue" evidence="2">
    <location>
        <position position="1"/>
    </location>
</feature>
<feature type="compositionally biased region" description="Low complexity" evidence="1">
    <location>
        <begin position="81"/>
        <end position="96"/>
    </location>
</feature>
<dbReference type="AlphaFoldDB" id="A0A813FTK8"/>
<feature type="compositionally biased region" description="Basic and acidic residues" evidence="1">
    <location>
        <begin position="176"/>
        <end position="199"/>
    </location>
</feature>
<feature type="compositionally biased region" description="Low complexity" evidence="1">
    <location>
        <begin position="1"/>
        <end position="12"/>
    </location>
</feature>
<dbReference type="EMBL" id="CAJNNV010025790">
    <property type="protein sequence ID" value="CAE8616086.1"/>
    <property type="molecule type" value="Genomic_DNA"/>
</dbReference>
<feature type="compositionally biased region" description="Basic and acidic residues" evidence="1">
    <location>
        <begin position="142"/>
        <end position="152"/>
    </location>
</feature>